<name>A0AAV7UNJ0_PLEWA</name>
<protein>
    <submittedName>
        <fullName evidence="1">Uncharacterized protein</fullName>
    </submittedName>
</protein>
<sequence length="224" mass="25448">MQGDTFRELGGELLGLPRGFLILGGDMKDVMDVQGDRFLGPRVAVGESTLWKFVEALGLVYLMGRNWVVTVQDAKGQECRTSVDIAEAFADYYERLYESMVEYSGRECVELLEDVSLPTLTTEARDELEEEEEATYVDLVEAQEPSLIRPCCHCAKPYIIFTLHLHSGWLCTRKFKLVYHERSTGSYQNALRLCDKLRNVWCWQGRAGYLGSALDVDLRTALQT</sequence>
<accession>A0AAV7UNJ0</accession>
<dbReference type="AlphaFoldDB" id="A0AAV7UNJ0"/>
<keyword evidence="2" id="KW-1185">Reference proteome</keyword>
<evidence type="ECO:0000313" key="1">
    <source>
        <dbReference type="EMBL" id="KAJ1190580.1"/>
    </source>
</evidence>
<proteinExistence type="predicted"/>
<evidence type="ECO:0000313" key="2">
    <source>
        <dbReference type="Proteomes" id="UP001066276"/>
    </source>
</evidence>
<organism evidence="1 2">
    <name type="scientific">Pleurodeles waltl</name>
    <name type="common">Iberian ribbed newt</name>
    <dbReference type="NCBI Taxonomy" id="8319"/>
    <lineage>
        <taxon>Eukaryota</taxon>
        <taxon>Metazoa</taxon>
        <taxon>Chordata</taxon>
        <taxon>Craniata</taxon>
        <taxon>Vertebrata</taxon>
        <taxon>Euteleostomi</taxon>
        <taxon>Amphibia</taxon>
        <taxon>Batrachia</taxon>
        <taxon>Caudata</taxon>
        <taxon>Salamandroidea</taxon>
        <taxon>Salamandridae</taxon>
        <taxon>Pleurodelinae</taxon>
        <taxon>Pleurodeles</taxon>
    </lineage>
</organism>
<gene>
    <name evidence="1" type="ORF">NDU88_007318</name>
</gene>
<dbReference type="Proteomes" id="UP001066276">
    <property type="component" value="Chromosome 3_1"/>
</dbReference>
<reference evidence="1" key="1">
    <citation type="journal article" date="2022" name="bioRxiv">
        <title>Sequencing and chromosome-scale assembly of the giantPleurodeles waltlgenome.</title>
        <authorList>
            <person name="Brown T."/>
            <person name="Elewa A."/>
            <person name="Iarovenko S."/>
            <person name="Subramanian E."/>
            <person name="Araus A.J."/>
            <person name="Petzold A."/>
            <person name="Susuki M."/>
            <person name="Suzuki K.-i.T."/>
            <person name="Hayashi T."/>
            <person name="Toyoda A."/>
            <person name="Oliveira C."/>
            <person name="Osipova E."/>
            <person name="Leigh N.D."/>
            <person name="Simon A."/>
            <person name="Yun M.H."/>
        </authorList>
    </citation>
    <scope>NUCLEOTIDE SEQUENCE</scope>
    <source>
        <strain evidence="1">20211129_DDA</strain>
        <tissue evidence="1">Liver</tissue>
    </source>
</reference>
<dbReference type="EMBL" id="JANPWB010000005">
    <property type="protein sequence ID" value="KAJ1190580.1"/>
    <property type="molecule type" value="Genomic_DNA"/>
</dbReference>
<comment type="caution">
    <text evidence="1">The sequence shown here is derived from an EMBL/GenBank/DDBJ whole genome shotgun (WGS) entry which is preliminary data.</text>
</comment>